<name>A0A931F390_9ACTN</name>
<protein>
    <submittedName>
        <fullName evidence="1">Uncharacterized protein</fullName>
    </submittedName>
</protein>
<keyword evidence="2" id="KW-1185">Reference proteome</keyword>
<gene>
    <name evidence="1" type="ORF">ITP53_50165</name>
</gene>
<dbReference type="RefSeq" id="WP_195902567.1">
    <property type="nucleotide sequence ID" value="NZ_JADOGI010000312.1"/>
</dbReference>
<sequence>MRVDVGSATGAWVAAAAAAATAGRTCRGPAMRGDSRRRCGARALRGAFERPRAGMARQTRPANVMVSGSDAGARRYHAFGWPR</sequence>
<evidence type="ECO:0000313" key="1">
    <source>
        <dbReference type="EMBL" id="MBF8193714.1"/>
    </source>
</evidence>
<proteinExistence type="predicted"/>
<dbReference type="EMBL" id="JADOGI010000312">
    <property type="protein sequence ID" value="MBF8193714.1"/>
    <property type="molecule type" value="Genomic_DNA"/>
</dbReference>
<reference evidence="1" key="1">
    <citation type="submission" date="2020-11" db="EMBL/GenBank/DDBJ databases">
        <title>Whole-genome analyses of Nonomuraea sp. K274.</title>
        <authorList>
            <person name="Veyisoglu A."/>
        </authorList>
    </citation>
    <scope>NUCLEOTIDE SEQUENCE</scope>
    <source>
        <strain evidence="1">K274</strain>
    </source>
</reference>
<accession>A0A931F390</accession>
<organism evidence="1 2">
    <name type="scientific">Nonomuraea cypriaca</name>
    <dbReference type="NCBI Taxonomy" id="1187855"/>
    <lineage>
        <taxon>Bacteria</taxon>
        <taxon>Bacillati</taxon>
        <taxon>Actinomycetota</taxon>
        <taxon>Actinomycetes</taxon>
        <taxon>Streptosporangiales</taxon>
        <taxon>Streptosporangiaceae</taxon>
        <taxon>Nonomuraea</taxon>
    </lineage>
</organism>
<dbReference type="Proteomes" id="UP000605361">
    <property type="component" value="Unassembled WGS sequence"/>
</dbReference>
<comment type="caution">
    <text evidence="1">The sequence shown here is derived from an EMBL/GenBank/DDBJ whole genome shotgun (WGS) entry which is preliminary data.</text>
</comment>
<dbReference type="AlphaFoldDB" id="A0A931F390"/>
<evidence type="ECO:0000313" key="2">
    <source>
        <dbReference type="Proteomes" id="UP000605361"/>
    </source>
</evidence>